<dbReference type="RefSeq" id="WP_264728725.1">
    <property type="nucleotide sequence ID" value="NZ_JAPDNR010000001.1"/>
</dbReference>
<dbReference type="PRINTS" id="PR01021">
    <property type="entry name" value="OMPADOMAIN"/>
</dbReference>
<dbReference type="Pfam" id="PF06078">
    <property type="entry name" value="DUF937"/>
    <property type="match status" value="1"/>
</dbReference>
<evidence type="ECO:0000313" key="9">
    <source>
        <dbReference type="Proteomes" id="UP001207742"/>
    </source>
</evidence>
<evidence type="ECO:0000256" key="2">
    <source>
        <dbReference type="ARBA" id="ARBA00023136"/>
    </source>
</evidence>
<keyword evidence="2 4" id="KW-0472">Membrane</keyword>
<sequence length="426" mass="43403">MSFDLLESAKNLFNSNVVSQASSQLGESEGGIQQALSGIIPTVLAGLLNKAGSAADAGSLLNAVKGVASDASPAAIGSALQSGGGNLLSKGRDLLSSLFGDKAGSLAGLIASYAGIKESSANTLLQTAAPATLGTVGQYAAQNNLSPNSFLSLLNSQKDKILGAVPGGLNIAGLLGLASLGDLGKKLGGLVSGLGSGVSNAAGSAVNTVKSGGSRWIWSLLLILVAILLLWYLMRGCGGGKTGGGTVSDSVTTSQLADSANITVTENTPAVTRESIKVTLPDGTVLDAYKGGIEDQLVTFLKDDSRQPGKDIWFDFDNLNFKTGSAELTTESAAQVSNIAAILKAFPKTKIKIGGYTDRTGDSTQNLKLSQTRAAAVETALKKINTDAAQLLGAEGYGSQFAKAAATAPDEERKKDRHISVSVREK</sequence>
<feature type="transmembrane region" description="Helical" evidence="6">
    <location>
        <begin position="216"/>
        <end position="234"/>
    </location>
</feature>
<comment type="caution">
    <text evidence="8">The sequence shown here is derived from an EMBL/GenBank/DDBJ whole genome shotgun (WGS) entry which is preliminary data.</text>
</comment>
<evidence type="ECO:0000256" key="5">
    <source>
        <dbReference type="SAM" id="MobiDB-lite"/>
    </source>
</evidence>
<dbReference type="Gene3D" id="3.30.1330.60">
    <property type="entry name" value="OmpA-like domain"/>
    <property type="match status" value="1"/>
</dbReference>
<dbReference type="InterPro" id="IPR009282">
    <property type="entry name" value="DUF937"/>
</dbReference>
<comment type="subcellular location">
    <subcellularLocation>
        <location evidence="1">Cell outer membrane</location>
    </subcellularLocation>
</comment>
<dbReference type="InterPro" id="IPR006664">
    <property type="entry name" value="OMP_bac"/>
</dbReference>
<proteinExistence type="predicted"/>
<keyword evidence="9" id="KW-1185">Reference proteome</keyword>
<evidence type="ECO:0000256" key="4">
    <source>
        <dbReference type="PROSITE-ProRule" id="PRU00473"/>
    </source>
</evidence>
<dbReference type="InterPro" id="IPR050330">
    <property type="entry name" value="Bact_OuterMem_StrucFunc"/>
</dbReference>
<protein>
    <submittedName>
        <fullName evidence="8">OmpA family protein</fullName>
    </submittedName>
</protein>
<dbReference type="CDD" id="cd07185">
    <property type="entry name" value="OmpA_C-like"/>
    <property type="match status" value="1"/>
</dbReference>
<name>A0ABT3II32_9BACT</name>
<evidence type="ECO:0000256" key="3">
    <source>
        <dbReference type="ARBA" id="ARBA00023237"/>
    </source>
</evidence>
<keyword evidence="6" id="KW-0812">Transmembrane</keyword>
<organism evidence="8 9">
    <name type="scientific">Chitinophaga nivalis</name>
    <dbReference type="NCBI Taxonomy" id="2991709"/>
    <lineage>
        <taxon>Bacteria</taxon>
        <taxon>Pseudomonadati</taxon>
        <taxon>Bacteroidota</taxon>
        <taxon>Chitinophagia</taxon>
        <taxon>Chitinophagales</taxon>
        <taxon>Chitinophagaceae</taxon>
        <taxon>Chitinophaga</taxon>
    </lineage>
</organism>
<feature type="region of interest" description="Disordered" evidence="5">
    <location>
        <begin position="404"/>
        <end position="426"/>
    </location>
</feature>
<keyword evidence="3" id="KW-0998">Cell outer membrane</keyword>
<accession>A0ABT3II32</accession>
<evidence type="ECO:0000313" key="8">
    <source>
        <dbReference type="EMBL" id="MCW3483414.1"/>
    </source>
</evidence>
<evidence type="ECO:0000259" key="7">
    <source>
        <dbReference type="PROSITE" id="PS51123"/>
    </source>
</evidence>
<feature type="domain" description="OmpA-like" evidence="7">
    <location>
        <begin position="308"/>
        <end position="426"/>
    </location>
</feature>
<evidence type="ECO:0000256" key="1">
    <source>
        <dbReference type="ARBA" id="ARBA00004442"/>
    </source>
</evidence>
<dbReference type="SUPFAM" id="SSF103088">
    <property type="entry name" value="OmpA-like"/>
    <property type="match status" value="1"/>
</dbReference>
<dbReference type="PANTHER" id="PTHR30329:SF21">
    <property type="entry name" value="LIPOPROTEIN YIAD-RELATED"/>
    <property type="match status" value="1"/>
</dbReference>
<dbReference type="Pfam" id="PF00691">
    <property type="entry name" value="OmpA"/>
    <property type="match status" value="1"/>
</dbReference>
<dbReference type="InterPro" id="IPR006665">
    <property type="entry name" value="OmpA-like"/>
</dbReference>
<dbReference type="EMBL" id="JAPDNS010000001">
    <property type="protein sequence ID" value="MCW3483414.1"/>
    <property type="molecule type" value="Genomic_DNA"/>
</dbReference>
<dbReference type="PANTHER" id="PTHR30329">
    <property type="entry name" value="STATOR ELEMENT OF FLAGELLAR MOTOR COMPLEX"/>
    <property type="match status" value="1"/>
</dbReference>
<reference evidence="8 9" key="1">
    <citation type="submission" date="2022-10" db="EMBL/GenBank/DDBJ databases">
        <title>Chitinophaga nivalis PC15 sp. nov., isolated from Pyeongchang county, South Korea.</title>
        <authorList>
            <person name="Trinh H.N."/>
        </authorList>
    </citation>
    <scope>NUCLEOTIDE SEQUENCE [LARGE SCALE GENOMIC DNA]</scope>
    <source>
        <strain evidence="8 9">PC14</strain>
    </source>
</reference>
<dbReference type="Proteomes" id="UP001207742">
    <property type="component" value="Unassembled WGS sequence"/>
</dbReference>
<dbReference type="InterPro" id="IPR036737">
    <property type="entry name" value="OmpA-like_sf"/>
</dbReference>
<evidence type="ECO:0000256" key="6">
    <source>
        <dbReference type="SAM" id="Phobius"/>
    </source>
</evidence>
<dbReference type="PROSITE" id="PS51123">
    <property type="entry name" value="OMPA_2"/>
    <property type="match status" value="1"/>
</dbReference>
<keyword evidence="6" id="KW-1133">Transmembrane helix</keyword>
<gene>
    <name evidence="8" type="ORF">OL497_05900</name>
</gene>